<evidence type="ECO:0000259" key="3">
    <source>
        <dbReference type="PROSITE" id="PS50110"/>
    </source>
</evidence>
<dbReference type="Pfam" id="PF00072">
    <property type="entry name" value="Response_reg"/>
    <property type="match status" value="1"/>
</dbReference>
<feature type="modified residue" description="4-aspartylphosphate" evidence="2">
    <location>
        <position position="56"/>
    </location>
</feature>
<dbReference type="PANTHER" id="PTHR44591">
    <property type="entry name" value="STRESS RESPONSE REGULATOR PROTEIN 1"/>
    <property type="match status" value="1"/>
</dbReference>
<evidence type="ECO:0000313" key="4">
    <source>
        <dbReference type="EMBL" id="CRH07836.1"/>
    </source>
</evidence>
<dbReference type="InterPro" id="IPR036890">
    <property type="entry name" value="HATPase_C_sf"/>
</dbReference>
<dbReference type="SMART" id="SM00448">
    <property type="entry name" value="REC"/>
    <property type="match status" value="1"/>
</dbReference>
<organism evidence="4">
    <name type="scientific">Magnetococcus massalia (strain MO-1)</name>
    <dbReference type="NCBI Taxonomy" id="451514"/>
    <lineage>
        <taxon>Bacteria</taxon>
        <taxon>Pseudomonadati</taxon>
        <taxon>Pseudomonadota</taxon>
        <taxon>Magnetococcia</taxon>
        <taxon>Magnetococcales</taxon>
        <taxon>Magnetococcaceae</taxon>
        <taxon>Magnetococcus</taxon>
    </lineage>
</organism>
<dbReference type="CDD" id="cd16936">
    <property type="entry name" value="HATPase_RsbW-like"/>
    <property type="match status" value="1"/>
</dbReference>
<proteinExistence type="predicted"/>
<dbReference type="InterPro" id="IPR050595">
    <property type="entry name" value="Bact_response_regulator"/>
</dbReference>
<dbReference type="InterPro" id="IPR003594">
    <property type="entry name" value="HATPase_dom"/>
</dbReference>
<keyword evidence="1 2" id="KW-0597">Phosphoprotein</keyword>
<feature type="domain" description="Response regulatory" evidence="3">
    <location>
        <begin position="5"/>
        <end position="123"/>
    </location>
</feature>
<protein>
    <submittedName>
        <fullName evidence="4">Putative response regulator receiver protein</fullName>
    </submittedName>
</protein>
<dbReference type="InterPro" id="IPR001789">
    <property type="entry name" value="Sig_transdc_resp-reg_receiver"/>
</dbReference>
<name>A0A1S7LPY4_MAGMO</name>
<dbReference type="CDD" id="cd17574">
    <property type="entry name" value="REC_OmpR"/>
    <property type="match status" value="1"/>
</dbReference>
<dbReference type="SUPFAM" id="SSF55874">
    <property type="entry name" value="ATPase domain of HSP90 chaperone/DNA topoisomerase II/histidine kinase"/>
    <property type="match status" value="1"/>
</dbReference>
<dbReference type="PROSITE" id="PS50110">
    <property type="entry name" value="RESPONSE_REGULATORY"/>
    <property type="match status" value="1"/>
</dbReference>
<reference evidence="4" key="1">
    <citation type="submission" date="2015-04" db="EMBL/GenBank/DDBJ databases">
        <authorList>
            <person name="Syromyatnikov M.Y."/>
            <person name="Popov V.N."/>
        </authorList>
    </citation>
    <scope>NUCLEOTIDE SEQUENCE</scope>
    <source>
        <strain evidence="4">MO-1</strain>
    </source>
</reference>
<evidence type="ECO:0000256" key="1">
    <source>
        <dbReference type="ARBA" id="ARBA00022553"/>
    </source>
</evidence>
<accession>A0A1S7LPY4</accession>
<dbReference type="AlphaFoldDB" id="A0A1S7LPY4"/>
<dbReference type="Gene3D" id="3.40.50.2300">
    <property type="match status" value="1"/>
</dbReference>
<dbReference type="EMBL" id="LO017727">
    <property type="protein sequence ID" value="CRH07836.1"/>
    <property type="molecule type" value="Genomic_DNA"/>
</dbReference>
<dbReference type="Pfam" id="PF13581">
    <property type="entry name" value="HATPase_c_2"/>
    <property type="match status" value="1"/>
</dbReference>
<dbReference type="GO" id="GO:0000160">
    <property type="term" value="P:phosphorelay signal transduction system"/>
    <property type="evidence" value="ECO:0007669"/>
    <property type="project" value="InterPro"/>
</dbReference>
<gene>
    <name evidence="4" type="ORF">MAGMO_3704</name>
</gene>
<dbReference type="Gene3D" id="3.30.565.10">
    <property type="entry name" value="Histidine kinase-like ATPase, C-terminal domain"/>
    <property type="match status" value="1"/>
</dbReference>
<evidence type="ECO:0000256" key="2">
    <source>
        <dbReference type="PROSITE-ProRule" id="PRU00169"/>
    </source>
</evidence>
<dbReference type="InterPro" id="IPR011006">
    <property type="entry name" value="CheY-like_superfamily"/>
</dbReference>
<sequence>MHEPQILLVDDQPINLEILSEYLRDEGYRLSIARDGREAWELLERHPLSFHAVLLDRMMPHMDGMKVLEQMKAHDELKLVPVIMQTAKASEEEIVEGLEAGAHYYLTKPYRKDVLRAIVRTAVDDYSAYCGIRDQSRETQNKASEVVQSVQLLNQGRFRFQTLKEAQNLAALLAQGCPDPERVVLGLSELLINAVEHGNLGITYEEKSNLLKNRDDWLQEVKRRQELPANSDKWAVVDYQRNDEHIEITITDQGIGFDWQGYLNFDPARAFDSHGRGIAMAKMLSFDCMQYQDPGNQVKVCVNLHPEEQTETND</sequence>
<dbReference type="PANTHER" id="PTHR44591:SF3">
    <property type="entry name" value="RESPONSE REGULATORY DOMAIN-CONTAINING PROTEIN"/>
    <property type="match status" value="1"/>
</dbReference>
<dbReference type="SUPFAM" id="SSF52172">
    <property type="entry name" value="CheY-like"/>
    <property type="match status" value="1"/>
</dbReference>